<evidence type="ECO:0000313" key="1">
    <source>
        <dbReference type="EMBL" id="JAE14170.1"/>
    </source>
</evidence>
<reference evidence="1" key="1">
    <citation type="submission" date="2014-09" db="EMBL/GenBank/DDBJ databases">
        <authorList>
            <person name="Magalhaes I.L.F."/>
            <person name="Oliveira U."/>
            <person name="Santos F.R."/>
            <person name="Vidigal T.H.D.A."/>
            <person name="Brescovit A.D."/>
            <person name="Santos A.J."/>
        </authorList>
    </citation>
    <scope>NUCLEOTIDE SEQUENCE</scope>
    <source>
        <tissue evidence="1">Shoot tissue taken approximately 20 cm above the soil surface</tissue>
    </source>
</reference>
<dbReference type="EMBL" id="GBRH01183726">
    <property type="protein sequence ID" value="JAE14170.1"/>
    <property type="molecule type" value="Transcribed_RNA"/>
</dbReference>
<reference evidence="1" key="2">
    <citation type="journal article" date="2015" name="Data Brief">
        <title>Shoot transcriptome of the giant reed, Arundo donax.</title>
        <authorList>
            <person name="Barrero R.A."/>
            <person name="Guerrero F.D."/>
            <person name="Moolhuijzen P."/>
            <person name="Goolsby J.A."/>
            <person name="Tidwell J."/>
            <person name="Bellgard S.E."/>
            <person name="Bellgard M.I."/>
        </authorList>
    </citation>
    <scope>NUCLEOTIDE SEQUENCE</scope>
    <source>
        <tissue evidence="1">Shoot tissue taken approximately 20 cm above the soil surface</tissue>
    </source>
</reference>
<organism evidence="1">
    <name type="scientific">Arundo donax</name>
    <name type="common">Giant reed</name>
    <name type="synonym">Donax arundinaceus</name>
    <dbReference type="NCBI Taxonomy" id="35708"/>
    <lineage>
        <taxon>Eukaryota</taxon>
        <taxon>Viridiplantae</taxon>
        <taxon>Streptophyta</taxon>
        <taxon>Embryophyta</taxon>
        <taxon>Tracheophyta</taxon>
        <taxon>Spermatophyta</taxon>
        <taxon>Magnoliopsida</taxon>
        <taxon>Liliopsida</taxon>
        <taxon>Poales</taxon>
        <taxon>Poaceae</taxon>
        <taxon>PACMAD clade</taxon>
        <taxon>Arundinoideae</taxon>
        <taxon>Arundineae</taxon>
        <taxon>Arundo</taxon>
    </lineage>
</organism>
<name>A0A0A9FMY1_ARUDO</name>
<protein>
    <submittedName>
        <fullName evidence="1">Uncharacterized protein</fullName>
    </submittedName>
</protein>
<sequence>MIFLNCGDPFTLEASISTFFAISCSRIAGLEKELSGFHLMFAALSLEFLTASPFKSASSGG</sequence>
<accession>A0A0A9FMY1</accession>
<proteinExistence type="predicted"/>
<dbReference type="AlphaFoldDB" id="A0A0A9FMY1"/>